<keyword evidence="2" id="KW-0732">Signal</keyword>
<dbReference type="AlphaFoldDB" id="A0A9E8SRW1"/>
<keyword evidence="3" id="KW-0175">Coiled coil</keyword>
<dbReference type="InterPro" id="IPR024930">
    <property type="entry name" value="Skp_dom_sf"/>
</dbReference>
<dbReference type="InterPro" id="IPR005632">
    <property type="entry name" value="Chaperone_Skp"/>
</dbReference>
<feature type="coiled-coil region" evidence="3">
    <location>
        <begin position="43"/>
        <end position="115"/>
    </location>
</feature>
<evidence type="ECO:0000313" key="4">
    <source>
        <dbReference type="EMBL" id="WAC14642.1"/>
    </source>
</evidence>
<comment type="similarity">
    <text evidence="1">Belongs to the Skp family.</text>
</comment>
<dbReference type="RefSeq" id="WP_244820009.1">
    <property type="nucleotide sequence ID" value="NZ_CP112998.1"/>
</dbReference>
<dbReference type="SMART" id="SM00935">
    <property type="entry name" value="OmpH"/>
    <property type="match status" value="1"/>
</dbReference>
<keyword evidence="5" id="KW-1185">Reference proteome</keyword>
<sequence length="199" mass="22617">MKYCLFLITLLLLQTLSTSESYGQNIKIGYVDIGYVYDNLPAYKAFMKEIEATSLQYQNLLNEKMTSYQQKLESYQKAVKDGVSEPIQKDKATELENLQRSIQEFQANAENDVKTQYSKKFGPIQQRVRQVIENHAKEQSFTCIVRLHEDEAGGESRPFLLYAHDQSGDVSDVILSKLGVAAPTGKPNRPVGMQVKVRK</sequence>
<reference evidence="4" key="1">
    <citation type="submission" date="2022-11" db="EMBL/GenBank/DDBJ databases">
        <title>Dyadobacter pollutisoli sp. nov., isolated from plastic dumped soil.</title>
        <authorList>
            <person name="Kim J.M."/>
            <person name="Kim K.R."/>
            <person name="Lee J.K."/>
            <person name="Hao L."/>
            <person name="Jeon C.O."/>
        </authorList>
    </citation>
    <scope>NUCLEOTIDE SEQUENCE</scope>
    <source>
        <strain evidence="4">U1</strain>
    </source>
</reference>
<dbReference type="Proteomes" id="UP001164653">
    <property type="component" value="Chromosome"/>
</dbReference>
<organism evidence="4 5">
    <name type="scientific">Dyadobacter pollutisoli</name>
    <dbReference type="NCBI Taxonomy" id="2910158"/>
    <lineage>
        <taxon>Bacteria</taxon>
        <taxon>Pseudomonadati</taxon>
        <taxon>Bacteroidota</taxon>
        <taxon>Cytophagia</taxon>
        <taxon>Cytophagales</taxon>
        <taxon>Spirosomataceae</taxon>
        <taxon>Dyadobacter</taxon>
    </lineage>
</organism>
<gene>
    <name evidence="4" type="ORF">ON006_11905</name>
</gene>
<dbReference type="KEGG" id="dpf:ON006_11905"/>
<dbReference type="PANTHER" id="PTHR35089">
    <property type="entry name" value="CHAPERONE PROTEIN SKP"/>
    <property type="match status" value="1"/>
</dbReference>
<dbReference type="GO" id="GO:0005829">
    <property type="term" value="C:cytosol"/>
    <property type="evidence" value="ECO:0007669"/>
    <property type="project" value="TreeGrafter"/>
</dbReference>
<accession>A0A9E8SRW1</accession>
<evidence type="ECO:0000256" key="3">
    <source>
        <dbReference type="SAM" id="Coils"/>
    </source>
</evidence>
<dbReference type="PANTHER" id="PTHR35089:SF1">
    <property type="entry name" value="CHAPERONE PROTEIN SKP"/>
    <property type="match status" value="1"/>
</dbReference>
<dbReference type="Gene3D" id="3.30.910.20">
    <property type="entry name" value="Skp domain"/>
    <property type="match status" value="1"/>
</dbReference>
<dbReference type="SUPFAM" id="SSF111384">
    <property type="entry name" value="OmpH-like"/>
    <property type="match status" value="1"/>
</dbReference>
<dbReference type="GO" id="GO:0050821">
    <property type="term" value="P:protein stabilization"/>
    <property type="evidence" value="ECO:0007669"/>
    <property type="project" value="TreeGrafter"/>
</dbReference>
<evidence type="ECO:0000313" key="5">
    <source>
        <dbReference type="Proteomes" id="UP001164653"/>
    </source>
</evidence>
<name>A0A9E8SRW1_9BACT</name>
<protein>
    <submittedName>
        <fullName evidence="4">OmpH family outer membrane protein</fullName>
    </submittedName>
</protein>
<proteinExistence type="inferred from homology"/>
<dbReference type="Pfam" id="PF03938">
    <property type="entry name" value="OmpH"/>
    <property type="match status" value="1"/>
</dbReference>
<dbReference type="EMBL" id="CP112998">
    <property type="protein sequence ID" value="WAC14642.1"/>
    <property type="molecule type" value="Genomic_DNA"/>
</dbReference>
<evidence type="ECO:0000256" key="2">
    <source>
        <dbReference type="ARBA" id="ARBA00022729"/>
    </source>
</evidence>
<dbReference type="GO" id="GO:0051082">
    <property type="term" value="F:unfolded protein binding"/>
    <property type="evidence" value="ECO:0007669"/>
    <property type="project" value="InterPro"/>
</dbReference>
<evidence type="ECO:0000256" key="1">
    <source>
        <dbReference type="ARBA" id="ARBA00009091"/>
    </source>
</evidence>